<evidence type="ECO:0000313" key="5">
    <source>
        <dbReference type="Proteomes" id="UP000817854"/>
    </source>
</evidence>
<dbReference type="InterPro" id="IPR046357">
    <property type="entry name" value="PPIase_dom_sf"/>
</dbReference>
<sequence length="654" mass="75848">MRNIVFVLICFYSSFFLSAQEKETLFTINDSPFYTDEFVRVYNKNLDLVKDDSQKDLDKYLELFLGYKLKVQKANKLGLQNEAKYQNELNSYRTQLAKNYLNDSKVTNSLIEEAYERTKNEVRASHILVLVDESATPADTLKAYNNIMNLKARAEGSEGFDAVAAKYSEDPSAKDNKGDLGYFSAFKMVYPFENAAYNTPIGSISNPFRTRFGYHIIKVTDKRENKGEITVAHIMILKPNNKDAVAELKAKQTIEDIYKKIQQGENFETLAKQFSEDKSSAVNGGVLQRFGAGQLTSPEFENVAFSLKDKDQKSEPFESKFGWHIVKLIDRHPLQSLDEMRYELENKIRRDERSLIITNTLAKKARSKYPVSVENKTLSKVKTIVTNEYYNQNWSIPENLNGFDGDIVIINSEKKINTKDFLNYLVAQQKGNVKTKPISSLVDELFEKWLDEKLIEYYDNNLENEFPEFKYVMDEYRDGLLLFDLMEKEIWVKAKTDTIGLKKFYENHKNEYLWKKRLDVDILSSTDSKTIKAAKSYLKKGKSLEYIKEKLNKEDKVNVMVKSGLYEEDYDVLPEFKIDSEGVTPVISKGNYYFTALVKEVKPSEPKTIAECKGKLINDYQQFLENNWVNELKKEFTIKVDQDVFNKIKKQLNK</sequence>
<dbReference type="Pfam" id="PF00639">
    <property type="entry name" value="Rotamase"/>
    <property type="match status" value="1"/>
</dbReference>
<dbReference type="InterPro" id="IPR050245">
    <property type="entry name" value="PrsA_foldase"/>
</dbReference>
<comment type="caution">
    <text evidence="4">The sequence shown here is derived from an EMBL/GenBank/DDBJ whole genome shotgun (WGS) entry which is preliminary data.</text>
</comment>
<dbReference type="Gene3D" id="1.10.4030.10">
    <property type="entry name" value="Porin chaperone SurA, peptide-binding domain"/>
    <property type="match status" value="1"/>
</dbReference>
<evidence type="ECO:0000256" key="2">
    <source>
        <dbReference type="SAM" id="SignalP"/>
    </source>
</evidence>
<feature type="domain" description="PpiC" evidence="3">
    <location>
        <begin position="226"/>
        <end position="330"/>
    </location>
</feature>
<dbReference type="Pfam" id="PF13616">
    <property type="entry name" value="Rotamase_3"/>
    <property type="match status" value="1"/>
</dbReference>
<dbReference type="PANTHER" id="PTHR47245:SF2">
    <property type="entry name" value="PEPTIDYL-PROLYL CIS-TRANS ISOMERASE HP_0175-RELATED"/>
    <property type="match status" value="1"/>
</dbReference>
<organism evidence="4 5">
    <name type="scientific">Flavobacterium jejuense</name>
    <dbReference type="NCBI Taxonomy" id="1544455"/>
    <lineage>
        <taxon>Bacteria</taxon>
        <taxon>Pseudomonadati</taxon>
        <taxon>Bacteroidota</taxon>
        <taxon>Flavobacteriia</taxon>
        <taxon>Flavobacteriales</taxon>
        <taxon>Flavobacteriaceae</taxon>
        <taxon>Flavobacterium</taxon>
    </lineage>
</organism>
<dbReference type="Pfam" id="PF13145">
    <property type="entry name" value="Rotamase_2"/>
    <property type="match status" value="1"/>
</dbReference>
<dbReference type="PANTHER" id="PTHR47245">
    <property type="entry name" value="PEPTIDYLPROLYL ISOMERASE"/>
    <property type="match status" value="1"/>
</dbReference>
<name>A0ABX0IUU9_9FLAO</name>
<proteinExistence type="predicted"/>
<dbReference type="Gene3D" id="3.10.50.40">
    <property type="match status" value="3"/>
</dbReference>
<keyword evidence="2" id="KW-0732">Signal</keyword>
<dbReference type="RefSeq" id="WP_140964200.1">
    <property type="nucleotide sequence ID" value="NZ_VEVQ02000017.1"/>
</dbReference>
<dbReference type="PROSITE" id="PS50198">
    <property type="entry name" value="PPIC_PPIASE_2"/>
    <property type="match status" value="2"/>
</dbReference>
<feature type="domain" description="PpiC" evidence="3">
    <location>
        <begin position="119"/>
        <end position="221"/>
    </location>
</feature>
<reference evidence="4 5" key="3">
    <citation type="submission" date="2020-02" db="EMBL/GenBank/DDBJ databases">
        <title>Flavobacterium profundi sp. nov., isolated from a deep-sea seamount.</title>
        <authorList>
            <person name="Zhang D.-C."/>
        </authorList>
    </citation>
    <scope>NUCLEOTIDE SEQUENCE [LARGE SCALE GENOMIC DNA]</scope>
    <source>
        <strain evidence="4 5">EC11</strain>
    </source>
</reference>
<evidence type="ECO:0000259" key="3">
    <source>
        <dbReference type="PROSITE" id="PS50198"/>
    </source>
</evidence>
<evidence type="ECO:0000313" key="4">
    <source>
        <dbReference type="EMBL" id="NHN27689.1"/>
    </source>
</evidence>
<dbReference type="Proteomes" id="UP000817854">
    <property type="component" value="Unassembled WGS sequence"/>
</dbReference>
<keyword evidence="5" id="KW-1185">Reference proteome</keyword>
<accession>A0ABX0IUU9</accession>
<feature type="chain" id="PRO_5047268426" evidence="2">
    <location>
        <begin position="20"/>
        <end position="654"/>
    </location>
</feature>
<dbReference type="InterPro" id="IPR000297">
    <property type="entry name" value="PPIase_PpiC"/>
</dbReference>
<reference evidence="4 5" key="2">
    <citation type="submission" date="2019-05" db="EMBL/GenBank/DDBJ databases">
        <authorList>
            <person name="Lianzixin W."/>
        </authorList>
    </citation>
    <scope>NUCLEOTIDE SEQUENCE [LARGE SCALE GENOMIC DNA]</scope>
    <source>
        <strain evidence="4 5">EC11</strain>
    </source>
</reference>
<gene>
    <name evidence="4" type="ORF">FIA58_018565</name>
</gene>
<dbReference type="GO" id="GO:0016853">
    <property type="term" value="F:isomerase activity"/>
    <property type="evidence" value="ECO:0007669"/>
    <property type="project" value="UniProtKB-KW"/>
</dbReference>
<keyword evidence="1 4" id="KW-0413">Isomerase</keyword>
<feature type="signal peptide" evidence="2">
    <location>
        <begin position="1"/>
        <end position="19"/>
    </location>
</feature>
<dbReference type="SUPFAM" id="SSF54534">
    <property type="entry name" value="FKBP-like"/>
    <property type="match status" value="2"/>
</dbReference>
<dbReference type="EMBL" id="VEVQ02000017">
    <property type="protein sequence ID" value="NHN27689.1"/>
    <property type="molecule type" value="Genomic_DNA"/>
</dbReference>
<keyword evidence="1" id="KW-0697">Rotamase</keyword>
<evidence type="ECO:0000256" key="1">
    <source>
        <dbReference type="PROSITE-ProRule" id="PRU00278"/>
    </source>
</evidence>
<protein>
    <submittedName>
        <fullName evidence="4">Peptidylprolyl isomerase</fullName>
    </submittedName>
</protein>
<reference evidence="5" key="1">
    <citation type="submission" date="2019-05" db="EMBL/GenBank/DDBJ databases">
        <title>Flavobacterium profundi sp. nov., isolated from a deep-sea seamount.</title>
        <authorList>
            <person name="Zhang D.-C."/>
        </authorList>
    </citation>
    <scope>NUCLEOTIDE SEQUENCE [LARGE SCALE GENOMIC DNA]</scope>
    <source>
        <strain evidence="5">EC11</strain>
    </source>
</reference>